<dbReference type="Proteomes" id="UP000003843">
    <property type="component" value="Unassembled WGS sequence"/>
</dbReference>
<sequence>MIFAKPPRRFFICNKQKTLKPDGFGVFCIAGAKFRNGGKGAVFYPNPL</sequence>
<dbReference type="EMBL" id="ACEQ02000024">
    <property type="protein sequence ID" value="EEZ75048.1"/>
    <property type="molecule type" value="Genomic_DNA"/>
</dbReference>
<dbReference type="AlphaFoldDB" id="D0WBJ5"/>
<reference evidence="1 2" key="1">
    <citation type="submission" date="2009-10" db="EMBL/GenBank/DDBJ databases">
        <authorList>
            <person name="Weinstock G."/>
            <person name="Sodergren E."/>
            <person name="Clifton S."/>
            <person name="Fulton L."/>
            <person name="Fulton B."/>
            <person name="Courtney L."/>
            <person name="Fronick C."/>
            <person name="Harrison M."/>
            <person name="Strong C."/>
            <person name="Farmer C."/>
            <person name="Delahaunty K."/>
            <person name="Markovic C."/>
            <person name="Hall O."/>
            <person name="Minx P."/>
            <person name="Tomlinson C."/>
            <person name="Mitreva M."/>
            <person name="Nelson J."/>
            <person name="Hou S."/>
            <person name="Wollam A."/>
            <person name="Pepin K.H."/>
            <person name="Johnson M."/>
            <person name="Bhonagiri V."/>
            <person name="Nash W.E."/>
            <person name="Warren W."/>
            <person name="Chinwalla A."/>
            <person name="Mardis E.R."/>
            <person name="Wilson R.K."/>
        </authorList>
    </citation>
    <scope>NUCLEOTIDE SEQUENCE [LARGE SCALE GENOMIC DNA]</scope>
    <source>
        <strain evidence="1 2">ATCC 23970</strain>
    </source>
</reference>
<accession>D0WBJ5</accession>
<proteinExistence type="predicted"/>
<organism evidence="1 2">
    <name type="scientific">Neisseria lactamica ATCC 23970</name>
    <dbReference type="NCBI Taxonomy" id="546265"/>
    <lineage>
        <taxon>Bacteria</taxon>
        <taxon>Pseudomonadati</taxon>
        <taxon>Pseudomonadota</taxon>
        <taxon>Betaproteobacteria</taxon>
        <taxon>Neisseriales</taxon>
        <taxon>Neisseriaceae</taxon>
        <taxon>Neisseria</taxon>
    </lineage>
</organism>
<evidence type="ECO:0000313" key="1">
    <source>
        <dbReference type="EMBL" id="EEZ75048.1"/>
    </source>
</evidence>
<protein>
    <submittedName>
        <fullName evidence="1">Uncharacterized protein</fullName>
    </submittedName>
</protein>
<evidence type="ECO:0000313" key="2">
    <source>
        <dbReference type="Proteomes" id="UP000003843"/>
    </source>
</evidence>
<gene>
    <name evidence="1" type="ORF">NEILACOT_04922</name>
</gene>
<comment type="caution">
    <text evidence="1">The sequence shown here is derived from an EMBL/GenBank/DDBJ whole genome shotgun (WGS) entry which is preliminary data.</text>
</comment>
<name>D0WBJ5_NEILA</name>